<feature type="compositionally biased region" description="Low complexity" evidence="2">
    <location>
        <begin position="1"/>
        <end position="13"/>
    </location>
</feature>
<evidence type="ECO:0000313" key="3">
    <source>
        <dbReference type="EMBL" id="KAL2037276.1"/>
    </source>
</evidence>
<feature type="region of interest" description="Disordered" evidence="2">
    <location>
        <begin position="1"/>
        <end position="153"/>
    </location>
</feature>
<feature type="compositionally biased region" description="Low complexity" evidence="2">
    <location>
        <begin position="92"/>
        <end position="113"/>
    </location>
</feature>
<proteinExistence type="predicted"/>
<keyword evidence="1" id="KW-0175">Coiled coil</keyword>
<accession>A0ABR3ZX24</accession>
<feature type="coiled-coil region" evidence="1">
    <location>
        <begin position="161"/>
        <end position="188"/>
    </location>
</feature>
<keyword evidence="4" id="KW-1185">Reference proteome</keyword>
<dbReference type="PANTHER" id="PTHR22705">
    <property type="entry name" value="ZINC FINGER, ZZ DOMAIN CONTAINING 3"/>
    <property type="match status" value="1"/>
</dbReference>
<name>A0ABR3ZX24_9LECA</name>
<comment type="caution">
    <text evidence="3">The sequence shown here is derived from an EMBL/GenBank/DDBJ whole genome shotgun (WGS) entry which is preliminary data.</text>
</comment>
<dbReference type="InterPro" id="IPR037830">
    <property type="entry name" value="ZZZ3"/>
</dbReference>
<feature type="compositionally biased region" description="Low complexity" evidence="2">
    <location>
        <begin position="33"/>
        <end position="56"/>
    </location>
</feature>
<dbReference type="PANTHER" id="PTHR22705:SF0">
    <property type="entry name" value="ZZ-TYPE ZINC FINGER-CONTAINING PROTEIN 3"/>
    <property type="match status" value="1"/>
</dbReference>
<evidence type="ECO:0000256" key="2">
    <source>
        <dbReference type="SAM" id="MobiDB-lite"/>
    </source>
</evidence>
<organism evidence="3 4">
    <name type="scientific">Stereocaulon virgatum</name>
    <dbReference type="NCBI Taxonomy" id="373712"/>
    <lineage>
        <taxon>Eukaryota</taxon>
        <taxon>Fungi</taxon>
        <taxon>Dikarya</taxon>
        <taxon>Ascomycota</taxon>
        <taxon>Pezizomycotina</taxon>
        <taxon>Lecanoromycetes</taxon>
        <taxon>OSLEUM clade</taxon>
        <taxon>Lecanoromycetidae</taxon>
        <taxon>Lecanorales</taxon>
        <taxon>Lecanorineae</taxon>
        <taxon>Stereocaulaceae</taxon>
        <taxon>Stereocaulon</taxon>
    </lineage>
</organism>
<evidence type="ECO:0000256" key="1">
    <source>
        <dbReference type="SAM" id="Coils"/>
    </source>
</evidence>
<feature type="region of interest" description="Disordered" evidence="2">
    <location>
        <begin position="205"/>
        <end position="234"/>
    </location>
</feature>
<reference evidence="3 4" key="1">
    <citation type="submission" date="2024-09" db="EMBL/GenBank/DDBJ databases">
        <title>Rethinking Asexuality: The Enigmatic Case of Functional Sexual Genes in Lepraria (Stereocaulaceae).</title>
        <authorList>
            <person name="Doellman M."/>
            <person name="Sun Y."/>
            <person name="Barcenas-Pena A."/>
            <person name="Lumbsch H.T."/>
            <person name="Grewe F."/>
        </authorList>
    </citation>
    <scope>NUCLEOTIDE SEQUENCE [LARGE SCALE GENOMIC DNA]</scope>
    <source>
        <strain evidence="3 4">Mercado 3170</strain>
    </source>
</reference>
<gene>
    <name evidence="3" type="ORF">N7G274_009965</name>
</gene>
<dbReference type="Proteomes" id="UP001590950">
    <property type="component" value="Unassembled WGS sequence"/>
</dbReference>
<protein>
    <submittedName>
        <fullName evidence="3">Uncharacterized protein</fullName>
    </submittedName>
</protein>
<feature type="compositionally biased region" description="Acidic residues" evidence="2">
    <location>
        <begin position="219"/>
        <end position="234"/>
    </location>
</feature>
<dbReference type="EMBL" id="JBEFKJ010000042">
    <property type="protein sequence ID" value="KAL2037276.1"/>
    <property type="molecule type" value="Genomic_DNA"/>
</dbReference>
<evidence type="ECO:0000313" key="4">
    <source>
        <dbReference type="Proteomes" id="UP001590950"/>
    </source>
</evidence>
<sequence>MPNPSTSFSSPTNHEAHPSSRPPSPTAPPYSPITPTMSNTFPPTNPPTHTTNDQNPYPYAPPPLNSSLTSSPDPLHHAHPTIPRPRDQPPTQQLQYPHPQSQPHPQYRQQQLSTQDQHLHSHSHPPPRPQYPRTEQMYSLPPSKPISESENPDAIALRAAMSILQVQRQQALRDMRTLERQKNLALSDPEEFARGVAEGRVRSRGTAGILPTPSTTNDEVGDEAEERSEGEEEAVDGKERHVFGEIPSAQNVVRMPPVNWAQYHVVGESLDRLHEEQLLRPTVGVLGREEDLRSKEREGEGGGVCDCSAV</sequence>
<feature type="compositionally biased region" description="Pro residues" evidence="2">
    <location>
        <begin position="20"/>
        <end position="32"/>
    </location>
</feature>